<evidence type="ECO:0000313" key="3">
    <source>
        <dbReference type="Proteomes" id="UP000284841"/>
    </source>
</evidence>
<dbReference type="Proteomes" id="UP000284841">
    <property type="component" value="Unassembled WGS sequence"/>
</dbReference>
<proteinExistence type="predicted"/>
<dbReference type="STRING" id="1776384.GCA_900086585_00647"/>
<keyword evidence="1" id="KW-0812">Transmembrane</keyword>
<dbReference type="RefSeq" id="WP_118335719.1">
    <property type="nucleotide sequence ID" value="NZ_AP025567.1"/>
</dbReference>
<gene>
    <name evidence="2" type="ORF">DW099_10845</name>
</gene>
<keyword evidence="1" id="KW-1133">Transmembrane helix</keyword>
<dbReference type="OrthoDB" id="2096927at2"/>
<sequence>MKNRKKTVISAIIVVLCFIVALVFLLIRIRGDNEKALDEKLRRPAVLFHGVFNTAKDLKADGTSGHDICVFFSNENLDYDEKNLTFANEKKGTFEGFNYYYINRPYSSQYDEGSGTKTTMYLCRYDGKGSLILLDGSNGEAGRITVTAGKADFFGKRPLSYTWIRDGKKTPVYKKGAAPYSQGTSYLQSRYYSGKFPQ</sequence>
<evidence type="ECO:0000256" key="1">
    <source>
        <dbReference type="SAM" id="Phobius"/>
    </source>
</evidence>
<keyword evidence="3" id="KW-1185">Reference proteome</keyword>
<dbReference type="AlphaFoldDB" id="A0A415E0N0"/>
<keyword evidence="1" id="KW-0472">Membrane</keyword>
<evidence type="ECO:0000313" key="2">
    <source>
        <dbReference type="EMBL" id="RHJ87192.1"/>
    </source>
</evidence>
<organism evidence="2 3">
    <name type="scientific">Emergencia timonensis</name>
    <dbReference type="NCBI Taxonomy" id="1776384"/>
    <lineage>
        <taxon>Bacteria</taxon>
        <taxon>Bacillati</taxon>
        <taxon>Bacillota</taxon>
        <taxon>Clostridia</taxon>
        <taxon>Peptostreptococcales</taxon>
        <taxon>Anaerovoracaceae</taxon>
        <taxon>Emergencia</taxon>
    </lineage>
</organism>
<name>A0A415E0N0_9FIRM</name>
<accession>A0A415E0N0</accession>
<reference evidence="2 3" key="1">
    <citation type="submission" date="2018-08" db="EMBL/GenBank/DDBJ databases">
        <title>A genome reference for cultivated species of the human gut microbiota.</title>
        <authorList>
            <person name="Zou Y."/>
            <person name="Xue W."/>
            <person name="Luo G."/>
        </authorList>
    </citation>
    <scope>NUCLEOTIDE SEQUENCE [LARGE SCALE GENOMIC DNA]</scope>
    <source>
        <strain evidence="2 3">AM07-24</strain>
    </source>
</reference>
<feature type="transmembrane region" description="Helical" evidence="1">
    <location>
        <begin position="7"/>
        <end position="27"/>
    </location>
</feature>
<protein>
    <submittedName>
        <fullName evidence="2">Uncharacterized protein</fullName>
    </submittedName>
</protein>
<dbReference type="EMBL" id="QRMS01000003">
    <property type="protein sequence ID" value="RHJ87192.1"/>
    <property type="molecule type" value="Genomic_DNA"/>
</dbReference>
<comment type="caution">
    <text evidence="2">The sequence shown here is derived from an EMBL/GenBank/DDBJ whole genome shotgun (WGS) entry which is preliminary data.</text>
</comment>